<feature type="region of interest" description="Disordered" evidence="4">
    <location>
        <begin position="1"/>
        <end position="33"/>
    </location>
</feature>
<dbReference type="Gene3D" id="3.40.50.2000">
    <property type="entry name" value="Glycogen Phosphorylase B"/>
    <property type="match status" value="2"/>
</dbReference>
<dbReference type="GO" id="GO:0016757">
    <property type="term" value="F:glycosyltransferase activity"/>
    <property type="evidence" value="ECO:0007669"/>
    <property type="project" value="UniProtKB-KW"/>
</dbReference>
<evidence type="ECO:0000313" key="7">
    <source>
        <dbReference type="EMBL" id="MBY6275059.1"/>
    </source>
</evidence>
<evidence type="ECO:0000313" key="8">
    <source>
        <dbReference type="Proteomes" id="UP000732377"/>
    </source>
</evidence>
<evidence type="ECO:0008006" key="9">
    <source>
        <dbReference type="Google" id="ProtNLM"/>
    </source>
</evidence>
<organism evidence="7 8">
    <name type="scientific">Symbiobacterium thermophilum</name>
    <dbReference type="NCBI Taxonomy" id="2734"/>
    <lineage>
        <taxon>Bacteria</taxon>
        <taxon>Bacillati</taxon>
        <taxon>Bacillota</taxon>
        <taxon>Clostridia</taxon>
        <taxon>Eubacteriales</taxon>
        <taxon>Symbiobacteriaceae</taxon>
        <taxon>Symbiobacterium</taxon>
    </lineage>
</organism>
<dbReference type="SUPFAM" id="SSF53756">
    <property type="entry name" value="UDP-Glycosyltransferase/glycogen phosphorylase"/>
    <property type="match status" value="1"/>
</dbReference>
<dbReference type="Pfam" id="PF13439">
    <property type="entry name" value="Glyco_transf_4"/>
    <property type="match status" value="1"/>
</dbReference>
<accession>A0A953LHK9</accession>
<feature type="domain" description="Glycosyltransferase subfamily 4-like N-terminal" evidence="6">
    <location>
        <begin position="50"/>
        <end position="207"/>
    </location>
</feature>
<dbReference type="AlphaFoldDB" id="A0A953LHK9"/>
<evidence type="ECO:0000256" key="1">
    <source>
        <dbReference type="ARBA" id="ARBA00009481"/>
    </source>
</evidence>
<evidence type="ECO:0000256" key="3">
    <source>
        <dbReference type="ARBA" id="ARBA00022679"/>
    </source>
</evidence>
<dbReference type="CDD" id="cd03801">
    <property type="entry name" value="GT4_PimA-like"/>
    <property type="match status" value="1"/>
</dbReference>
<dbReference type="InterPro" id="IPR028098">
    <property type="entry name" value="Glyco_trans_4-like_N"/>
</dbReference>
<comment type="caution">
    <text evidence="7">The sequence shown here is derived from an EMBL/GenBank/DDBJ whole genome shotgun (WGS) entry which is preliminary data.</text>
</comment>
<proteinExistence type="inferred from homology"/>
<evidence type="ECO:0000256" key="2">
    <source>
        <dbReference type="ARBA" id="ARBA00022676"/>
    </source>
</evidence>
<dbReference type="Proteomes" id="UP000732377">
    <property type="component" value="Unassembled WGS sequence"/>
</dbReference>
<keyword evidence="3" id="KW-0808">Transferase</keyword>
<dbReference type="EMBL" id="PIUK01000011">
    <property type="protein sequence ID" value="MBY6275059.1"/>
    <property type="molecule type" value="Genomic_DNA"/>
</dbReference>
<evidence type="ECO:0000256" key="4">
    <source>
        <dbReference type="SAM" id="MobiDB-lite"/>
    </source>
</evidence>
<dbReference type="PANTHER" id="PTHR12526">
    <property type="entry name" value="GLYCOSYLTRANSFERASE"/>
    <property type="match status" value="1"/>
</dbReference>
<protein>
    <recommendedName>
        <fullName evidence="9">Glycosyltransferase</fullName>
    </recommendedName>
</protein>
<comment type="similarity">
    <text evidence="1">Belongs to the glycosyltransferase group 1 family. Glycosyltransferase 4 subfamily.</text>
</comment>
<dbReference type="PANTHER" id="PTHR12526:SF640">
    <property type="entry name" value="COLANIC ACID BIOSYNTHESIS GLYCOSYLTRANSFERASE WCAL-RELATED"/>
    <property type="match status" value="1"/>
</dbReference>
<sequence length="391" mass="40680">MVQSQDPVCLLGPGGPGGGPGSRPQKGTSDLTDARRDLPRVLHVCSDTNIGGAGRYVLTLLTQPRIAERFTVAAACPEGALAAALRRAGVTVFPYAGADRSLSWSGLRELLGLIRRWRPHVVHTHGALAGRIAGRLGGARVVYTKHGLAAAVEASVQVRSPGAWLRRLAVRRLADRIVAVSEAVRDALVAQGADPAAVRVIPGGVDLGPYEQAPPPVAGVVGALGRLEREKGFDVLLEAMARLRGEARLLLGGDGSQRQALAARVEAEGLPVELAGFVDDVPAFLGRTGVFVVPSRSEGLGLVAVEAMAAGRPVVASRTGGLPEVVVDGETGLLVAPEDPDGLARAIRMLLADPERSARMGAAGRERARALFSAERMAAETAALYEELIAP</sequence>
<gene>
    <name evidence="7" type="ORF">CWE10_02425</name>
</gene>
<dbReference type="Pfam" id="PF00534">
    <property type="entry name" value="Glycos_transf_1"/>
    <property type="match status" value="1"/>
</dbReference>
<reference evidence="7" key="1">
    <citation type="submission" date="2017-11" db="EMBL/GenBank/DDBJ databases">
        <title>Three new genomes from thermophilic consortium.</title>
        <authorList>
            <person name="Quaggio R."/>
            <person name="Amgarten D."/>
            <person name="Setubal J.C."/>
        </authorList>
    </citation>
    <scope>NUCLEOTIDE SEQUENCE</scope>
    <source>
        <strain evidence="7">ZCTH01-B2</strain>
    </source>
</reference>
<feature type="compositionally biased region" description="Gly residues" evidence="4">
    <location>
        <begin position="12"/>
        <end position="21"/>
    </location>
</feature>
<dbReference type="InterPro" id="IPR001296">
    <property type="entry name" value="Glyco_trans_1"/>
</dbReference>
<evidence type="ECO:0000259" key="6">
    <source>
        <dbReference type="Pfam" id="PF13439"/>
    </source>
</evidence>
<feature type="domain" description="Glycosyl transferase family 1" evidence="5">
    <location>
        <begin position="220"/>
        <end position="367"/>
    </location>
</feature>
<keyword evidence="2" id="KW-0328">Glycosyltransferase</keyword>
<name>A0A953LHK9_SYMTR</name>
<evidence type="ECO:0000259" key="5">
    <source>
        <dbReference type="Pfam" id="PF00534"/>
    </source>
</evidence>